<keyword evidence="4" id="KW-0067">ATP-binding</keyword>
<accession>A4S4P6</accession>
<dbReference type="GO" id="GO:0005524">
    <property type="term" value="F:ATP binding"/>
    <property type="evidence" value="ECO:0007669"/>
    <property type="project" value="UniProtKB-KW"/>
</dbReference>
<feature type="active site" description="Proton acceptor" evidence="3">
    <location>
        <position position="130"/>
    </location>
</feature>
<dbReference type="GeneID" id="5004548"/>
<evidence type="ECO:0000256" key="4">
    <source>
        <dbReference type="PIRSR" id="PIRSR600407-2"/>
    </source>
</evidence>
<keyword evidence="2" id="KW-0378">Hydrolase</keyword>
<feature type="binding site" evidence="4">
    <location>
        <begin position="160"/>
        <end position="164"/>
    </location>
    <ligand>
        <name>ATP</name>
        <dbReference type="ChEBI" id="CHEBI:30616"/>
    </ligand>
</feature>
<keyword evidence="6" id="KW-1185">Reference proteome</keyword>
<dbReference type="eggNOG" id="KOG1385">
    <property type="taxonomic scope" value="Eukaryota"/>
</dbReference>
<dbReference type="InterPro" id="IPR043129">
    <property type="entry name" value="ATPase_NBD"/>
</dbReference>
<proteinExistence type="inferred from homology"/>
<evidence type="ECO:0000313" key="6">
    <source>
        <dbReference type="Proteomes" id="UP000001568"/>
    </source>
</evidence>
<dbReference type="PANTHER" id="PTHR11782:SF83">
    <property type="entry name" value="GUANOSINE-DIPHOSPHATASE"/>
    <property type="match status" value="1"/>
</dbReference>
<dbReference type="OrthoDB" id="6372431at2759"/>
<dbReference type="GO" id="GO:0017110">
    <property type="term" value="F:nucleoside diphosphate phosphatase activity"/>
    <property type="evidence" value="ECO:0007669"/>
    <property type="project" value="TreeGrafter"/>
</dbReference>
<evidence type="ECO:0000256" key="2">
    <source>
        <dbReference type="ARBA" id="ARBA00022801"/>
    </source>
</evidence>
<dbReference type="EMBL" id="CP000591">
    <property type="protein sequence ID" value="ABO98765.1"/>
    <property type="molecule type" value="Genomic_DNA"/>
</dbReference>
<evidence type="ECO:0000256" key="1">
    <source>
        <dbReference type="ARBA" id="ARBA00009283"/>
    </source>
</evidence>
<gene>
    <name evidence="5" type="ORF">OSTLU_3043</name>
</gene>
<organism evidence="5 6">
    <name type="scientific">Ostreococcus lucimarinus (strain CCE9901)</name>
    <dbReference type="NCBI Taxonomy" id="436017"/>
    <lineage>
        <taxon>Eukaryota</taxon>
        <taxon>Viridiplantae</taxon>
        <taxon>Chlorophyta</taxon>
        <taxon>Mamiellophyceae</taxon>
        <taxon>Mamiellales</taxon>
        <taxon>Bathycoccaceae</taxon>
        <taxon>Ostreococcus</taxon>
    </lineage>
</organism>
<sequence>TRYAVVIDAGSTGTRVHVFTFSRSAFASGGEALRDETFRSIEPGLKSYGGDAEAAATSIEALIDVAKGVVPESARRETPFSVRATAGLRLMPEGREAADAIVEAVRRKIANAGFHPSSASFVSIMDGEDEGAHAWVSVNYLLGNLGGAPEKTVTVVDLGGGSTQIAYAVGGGAAKDAPKGYVRDIEAASTTYRTYVHSFKGYGIVAVRPKIFSVGKNKDGSHPCLPNAFADSCEKDCYGLEPGETYAAIGSSDGSDFTRCLLATTQALEGNCAKAPCSFAGAWTTPRKTPLFVMSFIVERAIQGGAVPPPRRPTDIATMTPRDVKRAALRACSTPAAELEARFPVAARDAVDVNYLCLDLVYVYALLTVGHGAADDETIRALDKIRYRRRDVEASWALGDGIAAAAAA</sequence>
<dbReference type="HOGENOM" id="CLU_010246_0_0_1"/>
<evidence type="ECO:0008006" key="7">
    <source>
        <dbReference type="Google" id="ProtNLM"/>
    </source>
</evidence>
<dbReference type="RefSeq" id="XP_001420472.1">
    <property type="nucleotide sequence ID" value="XM_001420435.1"/>
</dbReference>
<protein>
    <recommendedName>
        <fullName evidence="7">Nucleoside phosphatase GDA1/CD39</fullName>
    </recommendedName>
</protein>
<comment type="similarity">
    <text evidence="1">Belongs to the GDA1/CD39 NTPase family.</text>
</comment>
<dbReference type="InterPro" id="IPR000407">
    <property type="entry name" value="GDA1_CD39_NTPase"/>
</dbReference>
<evidence type="ECO:0000256" key="3">
    <source>
        <dbReference type="PIRSR" id="PIRSR600407-1"/>
    </source>
</evidence>
<dbReference type="Gramene" id="ABO98765">
    <property type="protein sequence ID" value="ABO98765"/>
    <property type="gene ID" value="OSTLU_3043"/>
</dbReference>
<feature type="non-terminal residue" evidence="5">
    <location>
        <position position="408"/>
    </location>
</feature>
<dbReference type="OMA" id="YNDKQYD"/>
<feature type="non-terminal residue" evidence="5">
    <location>
        <position position="1"/>
    </location>
</feature>
<dbReference type="Pfam" id="PF01150">
    <property type="entry name" value="GDA1_CD39"/>
    <property type="match status" value="1"/>
</dbReference>
<name>A4S4P6_OSTLU</name>
<dbReference type="STRING" id="436017.A4S4P6"/>
<dbReference type="PANTHER" id="PTHR11782">
    <property type="entry name" value="ADENOSINE/GUANOSINE DIPHOSPHATASE"/>
    <property type="match status" value="1"/>
</dbReference>
<keyword evidence="4" id="KW-0547">Nucleotide-binding</keyword>
<dbReference type="Proteomes" id="UP000001568">
    <property type="component" value="Chromosome 11"/>
</dbReference>
<dbReference type="SUPFAM" id="SSF53067">
    <property type="entry name" value="Actin-like ATPase domain"/>
    <property type="match status" value="1"/>
</dbReference>
<dbReference type="GO" id="GO:0016020">
    <property type="term" value="C:membrane"/>
    <property type="evidence" value="ECO:0007669"/>
    <property type="project" value="TreeGrafter"/>
</dbReference>
<evidence type="ECO:0000313" key="5">
    <source>
        <dbReference type="EMBL" id="ABO98765.1"/>
    </source>
</evidence>
<dbReference type="Gene3D" id="3.30.420.150">
    <property type="entry name" value="Exopolyphosphatase. Domain 2"/>
    <property type="match status" value="1"/>
</dbReference>
<reference evidence="5 6" key="1">
    <citation type="journal article" date="2007" name="Proc. Natl. Acad. Sci. U.S.A.">
        <title>The tiny eukaryote Ostreococcus provides genomic insights into the paradox of plankton speciation.</title>
        <authorList>
            <person name="Palenik B."/>
            <person name="Grimwood J."/>
            <person name="Aerts A."/>
            <person name="Rouze P."/>
            <person name="Salamov A."/>
            <person name="Putnam N."/>
            <person name="Dupont C."/>
            <person name="Jorgensen R."/>
            <person name="Derelle E."/>
            <person name="Rombauts S."/>
            <person name="Zhou K."/>
            <person name="Otillar R."/>
            <person name="Merchant S.S."/>
            <person name="Podell S."/>
            <person name="Gaasterland T."/>
            <person name="Napoli C."/>
            <person name="Gendler K."/>
            <person name="Manuell A."/>
            <person name="Tai V."/>
            <person name="Vallon O."/>
            <person name="Piganeau G."/>
            <person name="Jancek S."/>
            <person name="Heijde M."/>
            <person name="Jabbari K."/>
            <person name="Bowler C."/>
            <person name="Lohr M."/>
            <person name="Robbens S."/>
            <person name="Werner G."/>
            <person name="Dubchak I."/>
            <person name="Pazour G.J."/>
            <person name="Ren Q."/>
            <person name="Paulsen I."/>
            <person name="Delwiche C."/>
            <person name="Schmutz J."/>
            <person name="Rokhsar D."/>
            <person name="Van de Peer Y."/>
            <person name="Moreau H."/>
            <person name="Grigoriev I.V."/>
        </authorList>
    </citation>
    <scope>NUCLEOTIDE SEQUENCE [LARGE SCALE GENOMIC DNA]</scope>
    <source>
        <strain evidence="5 6">CCE9901</strain>
    </source>
</reference>
<dbReference type="KEGG" id="olu:OSTLU_3043"/>
<dbReference type="Gene3D" id="3.30.420.40">
    <property type="match status" value="1"/>
</dbReference>
<dbReference type="AlphaFoldDB" id="A4S4P6"/>
<dbReference type="GO" id="GO:0009134">
    <property type="term" value="P:nucleoside diphosphate catabolic process"/>
    <property type="evidence" value="ECO:0007669"/>
    <property type="project" value="TreeGrafter"/>
</dbReference>